<keyword evidence="2" id="KW-0812">Transmembrane</keyword>
<name>A0A9P6VUY9_RHOMI</name>
<proteinExistence type="predicted"/>
<keyword evidence="4" id="KW-1185">Reference proteome</keyword>
<keyword evidence="2" id="KW-0472">Membrane</keyword>
<feature type="compositionally biased region" description="Basic and acidic residues" evidence="1">
    <location>
        <begin position="213"/>
        <end position="232"/>
    </location>
</feature>
<keyword evidence="2" id="KW-1133">Transmembrane helix</keyword>
<dbReference type="OrthoDB" id="2528188at2759"/>
<feature type="region of interest" description="Disordered" evidence="1">
    <location>
        <begin position="178"/>
        <end position="305"/>
    </location>
</feature>
<feature type="transmembrane region" description="Helical" evidence="2">
    <location>
        <begin position="57"/>
        <end position="79"/>
    </location>
</feature>
<sequence>MGPFQLVSPVKLLESSFAAGTIFAFACACTLLNLAVIGMRAYAFHEAWSTLVDVEGIAYSVLVSIMWHILLLFLLVDVIATLLTPSRDLQAGTVISFAIVSIMQLPLVALFLKWETSPSTSRALRGACVLTAHSSSCDGWWSRVRVVTITSSSASCFLHLLLVVLALRYVHSRPETPRDFLIGRSNGRQRGGALSKSGRPTRSKSTRGGSGRVKGELQHLRQDVSDWSDKLSRSRKSSVRSGASSTGRRSSAPPAYSSSDDDDEHPAPAPLRAPGSTSLHNAHPVHTDSDASEPIKGASATARRA</sequence>
<reference evidence="3 4" key="1">
    <citation type="submission" date="2020-11" db="EMBL/GenBank/DDBJ databases">
        <title>Kefir isolates.</title>
        <authorList>
            <person name="Marcisauskas S."/>
            <person name="Kim Y."/>
            <person name="Blasche S."/>
        </authorList>
    </citation>
    <scope>NUCLEOTIDE SEQUENCE [LARGE SCALE GENOMIC DNA]</scope>
    <source>
        <strain evidence="3 4">KR</strain>
    </source>
</reference>
<evidence type="ECO:0000256" key="1">
    <source>
        <dbReference type="SAM" id="MobiDB-lite"/>
    </source>
</evidence>
<dbReference type="Proteomes" id="UP000777482">
    <property type="component" value="Unassembled WGS sequence"/>
</dbReference>
<evidence type="ECO:0000256" key="2">
    <source>
        <dbReference type="SAM" id="Phobius"/>
    </source>
</evidence>
<feature type="transmembrane region" description="Helical" evidence="2">
    <location>
        <begin position="91"/>
        <end position="112"/>
    </location>
</feature>
<evidence type="ECO:0000313" key="3">
    <source>
        <dbReference type="EMBL" id="KAG0655809.1"/>
    </source>
</evidence>
<dbReference type="EMBL" id="PUHQ01000111">
    <property type="protein sequence ID" value="KAG0655809.1"/>
    <property type="molecule type" value="Genomic_DNA"/>
</dbReference>
<feature type="compositionally biased region" description="Low complexity" evidence="1">
    <location>
        <begin position="239"/>
        <end position="258"/>
    </location>
</feature>
<gene>
    <name evidence="3" type="ORF">C6P46_000705</name>
</gene>
<protein>
    <submittedName>
        <fullName evidence="3">Uncharacterized protein</fullName>
    </submittedName>
</protein>
<dbReference type="AlphaFoldDB" id="A0A9P6VUY9"/>
<evidence type="ECO:0000313" key="4">
    <source>
        <dbReference type="Proteomes" id="UP000777482"/>
    </source>
</evidence>
<organism evidence="3 4">
    <name type="scientific">Rhodotorula mucilaginosa</name>
    <name type="common">Yeast</name>
    <name type="synonym">Rhodotorula rubra</name>
    <dbReference type="NCBI Taxonomy" id="5537"/>
    <lineage>
        <taxon>Eukaryota</taxon>
        <taxon>Fungi</taxon>
        <taxon>Dikarya</taxon>
        <taxon>Basidiomycota</taxon>
        <taxon>Pucciniomycotina</taxon>
        <taxon>Microbotryomycetes</taxon>
        <taxon>Sporidiobolales</taxon>
        <taxon>Sporidiobolaceae</taxon>
        <taxon>Rhodotorula</taxon>
    </lineage>
</organism>
<accession>A0A9P6VUY9</accession>
<comment type="caution">
    <text evidence="3">The sequence shown here is derived from an EMBL/GenBank/DDBJ whole genome shotgun (WGS) entry which is preliminary data.</text>
</comment>
<feature type="transmembrane region" description="Helical" evidence="2">
    <location>
        <begin position="12"/>
        <end position="37"/>
    </location>
</feature>